<dbReference type="PROSITE" id="PS51873">
    <property type="entry name" value="TRIAD"/>
    <property type="match status" value="1"/>
</dbReference>
<evidence type="ECO:0000259" key="12">
    <source>
        <dbReference type="PROSITE" id="PS51873"/>
    </source>
</evidence>
<dbReference type="SUPFAM" id="SSF90229">
    <property type="entry name" value="CCCH zinc finger"/>
    <property type="match status" value="2"/>
</dbReference>
<feature type="domain" description="RING-type" evidence="10">
    <location>
        <begin position="657"/>
        <end position="708"/>
    </location>
</feature>
<dbReference type="PROSITE" id="PS50103">
    <property type="entry name" value="ZF_C3H1"/>
    <property type="match status" value="3"/>
</dbReference>
<dbReference type="GO" id="GO:0043161">
    <property type="term" value="P:proteasome-mediated ubiquitin-dependent protein catabolic process"/>
    <property type="evidence" value="ECO:0007669"/>
    <property type="project" value="TreeGrafter"/>
</dbReference>
<feature type="domain" description="C3H1-type" evidence="11">
    <location>
        <begin position="1"/>
        <end position="25"/>
    </location>
</feature>
<evidence type="ECO:0000313" key="13">
    <source>
        <dbReference type="EMBL" id="KIW72495.1"/>
    </source>
</evidence>
<dbReference type="PANTHER" id="PTHR22770:SF13">
    <property type="entry name" value="RING-TYPE DOMAIN-CONTAINING PROTEIN"/>
    <property type="match status" value="1"/>
</dbReference>
<dbReference type="PANTHER" id="PTHR22770">
    <property type="entry name" value="UBIQUITIN CONJUGATING ENZYME 7 INTERACTING PROTEIN-RELATED"/>
    <property type="match status" value="1"/>
</dbReference>
<proteinExistence type="predicted"/>
<evidence type="ECO:0000259" key="10">
    <source>
        <dbReference type="PROSITE" id="PS50089"/>
    </source>
</evidence>
<dbReference type="Proteomes" id="UP000054266">
    <property type="component" value="Unassembled WGS sequence"/>
</dbReference>
<feature type="zinc finger region" description="C3H1-type" evidence="8">
    <location>
        <begin position="101"/>
        <end position="128"/>
    </location>
</feature>
<evidence type="ECO:0008006" key="15">
    <source>
        <dbReference type="Google" id="ProtNLM"/>
    </source>
</evidence>
<dbReference type="Pfam" id="PF01485">
    <property type="entry name" value="IBR"/>
    <property type="match status" value="1"/>
</dbReference>
<feature type="zinc finger region" description="C3H1-type" evidence="8">
    <location>
        <begin position="1"/>
        <end position="25"/>
    </location>
</feature>
<dbReference type="InterPro" id="IPR036855">
    <property type="entry name" value="Znf_CCCH_sf"/>
</dbReference>
<dbReference type="InterPro" id="IPR000571">
    <property type="entry name" value="Znf_CCCH"/>
</dbReference>
<evidence type="ECO:0000259" key="11">
    <source>
        <dbReference type="PROSITE" id="PS50103"/>
    </source>
</evidence>
<evidence type="ECO:0000256" key="3">
    <source>
        <dbReference type="ARBA" id="ARBA00022723"/>
    </source>
</evidence>
<dbReference type="Pfam" id="PF22191">
    <property type="entry name" value="IBR_1"/>
    <property type="match status" value="1"/>
</dbReference>
<keyword evidence="2" id="KW-0808">Transferase</keyword>
<dbReference type="EMBL" id="KN846956">
    <property type="protein sequence ID" value="KIW72495.1"/>
    <property type="molecule type" value="Genomic_DNA"/>
</dbReference>
<evidence type="ECO:0000256" key="7">
    <source>
        <dbReference type="ARBA" id="ARBA00022833"/>
    </source>
</evidence>
<feature type="domain" description="C3H1-type" evidence="11">
    <location>
        <begin position="52"/>
        <end position="79"/>
    </location>
</feature>
<protein>
    <recommendedName>
        <fullName evidence="15">RING-type E3 ubiquitin transferase</fullName>
    </recommendedName>
</protein>
<dbReference type="SMART" id="SM00356">
    <property type="entry name" value="ZnF_C3H1"/>
    <property type="match status" value="3"/>
</dbReference>
<dbReference type="SUPFAM" id="SSF57850">
    <property type="entry name" value="RING/U-box"/>
    <property type="match status" value="2"/>
</dbReference>
<feature type="zinc finger region" description="C3H1-type" evidence="8">
    <location>
        <begin position="52"/>
        <end position="79"/>
    </location>
</feature>
<sequence length="881" mass="97089">MALCRYFAQGFCRYGDTCSFSHERGPTDQRRTVFAGSTLRTDHSVEQPGAAGKSTEICKYFLRGSCKRGNSCHYTHSQLAPSSDSSPAPQTAQSTSVGWDSRSGIPCKFLSFPGGCQKGSCPYLHPTGRNEVSKITDQLAASAISEQDQEKDDDFCRDIAGTSVQFNEFGHVAKISLPTDFSQARITGLAPRTTPEGVVRILNELGFHIGIECVRIWGENASETSATVKVEDPSFAKRLSVECQTSHAHLRVNPVRGSAHSTNCRKLYLSWHRATTTVCLDFGNGVIANQVAQKFNDGTYKYLGQLLKASSPRCSSARGGGRGSSHIPLRWSLILNGVPSDATPDNVLKAINAPNDRPRRVVMGEPSYRASVEQISLEVRRLLEEHGPLESLYLTPLSKIQGKRVKASALFKDEADAKLACSLNEKTMDILGNGKLTVTLLHTAKIKVPNTVYHCWKSCIDERSKTWKEQHLSFHIYEGAVCTTMKVEGDSAEDVSNARKIFKEISTPIVIKDGGNAIWDPALGSNGGAYQKLKAIENELQVAIQRIRSKRQLLYYGPPEKLPCAVRRITDMLNAKDSPSYELELKPQQFSWMIRGGHKSIEREVGRSVAVLDIVSKRLTVSGTQQQYESILAIMDGNHIVDTQPLSGTASEPLGTCPICFCEADNAVQTSCDHAYCLECFEDYCRSTADTSKEEFKIKCQGDGGICPTVFTLRELKELLSSSVFEAVLKSSFDEYVQRHPEAFHHCPTPDCGFIYRCTTMSRQPSAYTCPNCLEAVCTSCHVGHGRYSCAEYKDFASGGFEAFQQLKKKLNIKDCPKCTTPIEKTMGCNHMTCGGCKAHICWVCLAVFDASGPCYAHMTEEHGGIGLEPYAVDDDARAWW</sequence>
<comment type="pathway">
    <text evidence="1">Protein modification; protein ubiquitination.</text>
</comment>
<accession>A0A0D2G187</accession>
<dbReference type="Pfam" id="PF14608">
    <property type="entry name" value="zf-CCCH_2"/>
    <property type="match status" value="1"/>
</dbReference>
<organism evidence="13 14">
    <name type="scientific">Phialophora macrospora</name>
    <dbReference type="NCBI Taxonomy" id="1851006"/>
    <lineage>
        <taxon>Eukaryota</taxon>
        <taxon>Fungi</taxon>
        <taxon>Dikarya</taxon>
        <taxon>Ascomycota</taxon>
        <taxon>Pezizomycotina</taxon>
        <taxon>Eurotiomycetes</taxon>
        <taxon>Chaetothyriomycetidae</taxon>
        <taxon>Chaetothyriales</taxon>
        <taxon>Herpotrichiellaceae</taxon>
        <taxon>Phialophora</taxon>
    </lineage>
</organism>
<feature type="domain" description="RING-type" evidence="12">
    <location>
        <begin position="653"/>
        <end position="872"/>
    </location>
</feature>
<keyword evidence="3 8" id="KW-0479">Metal-binding</keyword>
<dbReference type="InterPro" id="IPR001841">
    <property type="entry name" value="Znf_RING"/>
</dbReference>
<evidence type="ECO:0000256" key="4">
    <source>
        <dbReference type="ARBA" id="ARBA00022737"/>
    </source>
</evidence>
<evidence type="ECO:0000256" key="2">
    <source>
        <dbReference type="ARBA" id="ARBA00022679"/>
    </source>
</evidence>
<keyword evidence="14" id="KW-1185">Reference proteome</keyword>
<dbReference type="InterPro" id="IPR044066">
    <property type="entry name" value="TRIAD_supradom"/>
</dbReference>
<evidence type="ECO:0000256" key="5">
    <source>
        <dbReference type="ARBA" id="ARBA00022771"/>
    </source>
</evidence>
<gene>
    <name evidence="13" type="ORF">PV04_00681</name>
</gene>
<feature type="region of interest" description="Disordered" evidence="9">
    <location>
        <begin position="78"/>
        <end position="100"/>
    </location>
</feature>
<dbReference type="CDD" id="cd22585">
    <property type="entry name" value="Rcat_RBR_DEAH12-like"/>
    <property type="match status" value="1"/>
</dbReference>
<dbReference type="Pfam" id="PF00642">
    <property type="entry name" value="zf-CCCH"/>
    <property type="match status" value="2"/>
</dbReference>
<feature type="domain" description="C3H1-type" evidence="11">
    <location>
        <begin position="101"/>
        <end position="128"/>
    </location>
</feature>
<dbReference type="GO" id="GO:0008270">
    <property type="term" value="F:zinc ion binding"/>
    <property type="evidence" value="ECO:0007669"/>
    <property type="project" value="UniProtKB-KW"/>
</dbReference>
<dbReference type="InterPro" id="IPR051628">
    <property type="entry name" value="LUBAC_E3_Ligases"/>
</dbReference>
<evidence type="ECO:0000256" key="8">
    <source>
        <dbReference type="PROSITE-ProRule" id="PRU00723"/>
    </source>
</evidence>
<keyword evidence="6" id="KW-0833">Ubl conjugation pathway</keyword>
<evidence type="ECO:0000313" key="14">
    <source>
        <dbReference type="Proteomes" id="UP000054266"/>
    </source>
</evidence>
<dbReference type="Gene3D" id="3.30.40.10">
    <property type="entry name" value="Zinc/RING finger domain, C3HC4 (zinc finger)"/>
    <property type="match status" value="1"/>
</dbReference>
<dbReference type="HOGENOM" id="CLU_004235_1_0_1"/>
<dbReference type="PROSITE" id="PS50089">
    <property type="entry name" value="ZF_RING_2"/>
    <property type="match status" value="1"/>
</dbReference>
<keyword evidence="5 8" id="KW-0863">Zinc-finger</keyword>
<dbReference type="InterPro" id="IPR013083">
    <property type="entry name" value="Znf_RING/FYVE/PHD"/>
</dbReference>
<dbReference type="AlphaFoldDB" id="A0A0D2G187"/>
<dbReference type="GO" id="GO:0097039">
    <property type="term" value="P:protein linear polyubiquitination"/>
    <property type="evidence" value="ECO:0007669"/>
    <property type="project" value="TreeGrafter"/>
</dbReference>
<dbReference type="GO" id="GO:0004842">
    <property type="term" value="F:ubiquitin-protein transferase activity"/>
    <property type="evidence" value="ECO:0007669"/>
    <property type="project" value="TreeGrafter"/>
</dbReference>
<dbReference type="GO" id="GO:0000151">
    <property type="term" value="C:ubiquitin ligase complex"/>
    <property type="evidence" value="ECO:0007669"/>
    <property type="project" value="TreeGrafter"/>
</dbReference>
<dbReference type="STRING" id="5601.A0A0D2G187"/>
<reference evidence="13 14" key="1">
    <citation type="submission" date="2015-01" db="EMBL/GenBank/DDBJ databases">
        <title>The Genome Sequence of Capronia semiimmersa CBS27337.</title>
        <authorList>
            <consortium name="The Broad Institute Genomics Platform"/>
            <person name="Cuomo C."/>
            <person name="de Hoog S."/>
            <person name="Gorbushina A."/>
            <person name="Stielow B."/>
            <person name="Teixiera M."/>
            <person name="Abouelleil A."/>
            <person name="Chapman S.B."/>
            <person name="Priest M."/>
            <person name="Young S.K."/>
            <person name="Wortman J."/>
            <person name="Nusbaum C."/>
            <person name="Birren B."/>
        </authorList>
    </citation>
    <scope>NUCLEOTIDE SEQUENCE [LARGE SCALE GENOMIC DNA]</scope>
    <source>
        <strain evidence="13 14">CBS 27337</strain>
    </source>
</reference>
<dbReference type="GO" id="GO:0043130">
    <property type="term" value="F:ubiquitin binding"/>
    <property type="evidence" value="ECO:0007669"/>
    <property type="project" value="TreeGrafter"/>
</dbReference>
<evidence type="ECO:0000256" key="1">
    <source>
        <dbReference type="ARBA" id="ARBA00004906"/>
    </source>
</evidence>
<evidence type="ECO:0000256" key="9">
    <source>
        <dbReference type="SAM" id="MobiDB-lite"/>
    </source>
</evidence>
<keyword evidence="4" id="KW-0677">Repeat</keyword>
<dbReference type="Gene3D" id="1.20.120.1750">
    <property type="match status" value="1"/>
</dbReference>
<keyword evidence="7 8" id="KW-0862">Zinc</keyword>
<feature type="compositionally biased region" description="Polar residues" evidence="9">
    <location>
        <begin position="78"/>
        <end position="98"/>
    </location>
</feature>
<name>A0A0D2G187_9EURO</name>
<dbReference type="CDD" id="cd20335">
    <property type="entry name" value="BRcat_RBR"/>
    <property type="match status" value="1"/>
</dbReference>
<dbReference type="InterPro" id="IPR002867">
    <property type="entry name" value="IBR_dom"/>
</dbReference>
<dbReference type="Gene3D" id="4.10.1000.10">
    <property type="entry name" value="Zinc finger, CCCH-type"/>
    <property type="match status" value="2"/>
</dbReference>
<evidence type="ECO:0000256" key="6">
    <source>
        <dbReference type="ARBA" id="ARBA00022786"/>
    </source>
</evidence>
<dbReference type="CDD" id="cd16449">
    <property type="entry name" value="RING-HC"/>
    <property type="match status" value="1"/>
</dbReference>